<accession>A8SGS3</accession>
<reference evidence="1 2" key="1">
    <citation type="submission" date="2007-09" db="EMBL/GenBank/DDBJ databases">
        <title>Draft genome sequence of Faecalibacterium prausnitzii M21/2.</title>
        <authorList>
            <person name="Sudarsanam P."/>
            <person name="Ley R."/>
            <person name="Guruge J."/>
            <person name="Turnbaugh P.J."/>
            <person name="Mahowald M."/>
            <person name="Liep D."/>
            <person name="Gordon J."/>
        </authorList>
    </citation>
    <scope>NUCLEOTIDE SEQUENCE [LARGE SCALE GENOMIC DNA]</scope>
    <source>
        <strain evidence="1 2">M21/2</strain>
    </source>
</reference>
<dbReference type="AlphaFoldDB" id="A8SGS3"/>
<evidence type="ECO:0000313" key="2">
    <source>
        <dbReference type="Proteomes" id="UP000005945"/>
    </source>
</evidence>
<protein>
    <submittedName>
        <fullName evidence="1">Uncharacterized protein</fullName>
    </submittedName>
</protein>
<dbReference type="EMBL" id="ABED02000029">
    <property type="protein sequence ID" value="EDP20355.1"/>
    <property type="molecule type" value="Genomic_DNA"/>
</dbReference>
<dbReference type="Proteomes" id="UP000005945">
    <property type="component" value="Unassembled WGS sequence"/>
</dbReference>
<gene>
    <name evidence="1" type="ORF">FAEPRAM212_03148</name>
</gene>
<dbReference type="HOGENOM" id="CLU_3310091_0_0_9"/>
<sequence length="39" mass="4290">MLFEKIYHGFVNKNSPAAVFPATGLQIALCQKLCFCTKG</sequence>
<organism evidence="1 2">
    <name type="scientific">Faecalibacterium prausnitzii M21/2</name>
    <dbReference type="NCBI Taxonomy" id="411485"/>
    <lineage>
        <taxon>Bacteria</taxon>
        <taxon>Bacillati</taxon>
        <taxon>Bacillota</taxon>
        <taxon>Clostridia</taxon>
        <taxon>Eubacteriales</taxon>
        <taxon>Oscillospiraceae</taxon>
        <taxon>Faecalibacterium</taxon>
    </lineage>
</organism>
<name>A8SGS3_9FIRM</name>
<evidence type="ECO:0000313" key="1">
    <source>
        <dbReference type="EMBL" id="EDP20355.1"/>
    </source>
</evidence>
<proteinExistence type="predicted"/>
<reference evidence="1 2" key="2">
    <citation type="submission" date="2007-09" db="EMBL/GenBank/DDBJ databases">
        <authorList>
            <person name="Fulton L."/>
            <person name="Clifton S."/>
            <person name="Fulton B."/>
            <person name="Xu J."/>
            <person name="Minx P."/>
            <person name="Pepin K.H."/>
            <person name="Johnson M."/>
            <person name="Thiruvilangam P."/>
            <person name="Bhonagiri V."/>
            <person name="Nash W.E."/>
            <person name="Mardis E.R."/>
            <person name="Wilson R.K."/>
        </authorList>
    </citation>
    <scope>NUCLEOTIDE SEQUENCE [LARGE SCALE GENOMIC DNA]</scope>
    <source>
        <strain evidence="1 2">M21/2</strain>
    </source>
</reference>
<comment type="caution">
    <text evidence="1">The sequence shown here is derived from an EMBL/GenBank/DDBJ whole genome shotgun (WGS) entry which is preliminary data.</text>
</comment>